<protein>
    <submittedName>
        <fullName evidence="4">Uncharacterized protein</fullName>
    </submittedName>
</protein>
<comment type="caution">
    <text evidence="4">The sequence shown here is derived from an EMBL/GenBank/DDBJ whole genome shotgun (WGS) entry which is preliminary data.</text>
</comment>
<evidence type="ECO:0000313" key="5">
    <source>
        <dbReference type="Proteomes" id="UP000835052"/>
    </source>
</evidence>
<proteinExistence type="inferred from homology"/>
<dbReference type="InterPro" id="IPR033379">
    <property type="entry name" value="Acid_Pase_AS"/>
</dbReference>
<dbReference type="SUPFAM" id="SSF53254">
    <property type="entry name" value="Phosphoglycerate mutase-like"/>
    <property type="match status" value="1"/>
</dbReference>
<sequence length="391" mass="44306">MHLLFLATLLSLVISGRSEVRLLLAVWRHGDRAPEQLPYPGDPYNETFWPRGWNQLTNLGIEQASKLGNFLRRRYKDSVLKTFHRSKVHIRASDADRAIETAQAVTAAMFPPEGAQVWTHGKLRHWQPIPIRTNGGKPDPMLRPSQVRCPAYEKLVLAQRKILQEQTDEKFKVPLSIVTERTGHYSRYSNIKDVYNVILEHYNGLPLPSWAYEKVGNATLLEHVSEVRRISRLQLFDSIEKAKFMGGYLINNWAEHMVSVSNGTSKKQAVLYSSHDGTLSALLYGLNISNDLLIPYTACAMIELHQDETVRIFYRNTTTEDPLAVHQLIVPGCTARCPLPTFLQLIEHIRIRTLDELHSHCASGDASTSSLRPAVLPIFILSVIVTSLLFL</sequence>
<keyword evidence="3" id="KW-0732">Signal</keyword>
<name>A0A8S1GP18_9PELO</name>
<evidence type="ECO:0000256" key="1">
    <source>
        <dbReference type="ARBA" id="ARBA00000032"/>
    </source>
</evidence>
<dbReference type="InterPro" id="IPR050645">
    <property type="entry name" value="Histidine_acid_phosphatase"/>
</dbReference>
<dbReference type="InterPro" id="IPR000560">
    <property type="entry name" value="His_Pase_clade-2"/>
</dbReference>
<dbReference type="GO" id="GO:0003993">
    <property type="term" value="F:acid phosphatase activity"/>
    <property type="evidence" value="ECO:0007669"/>
    <property type="project" value="UniProtKB-EC"/>
</dbReference>
<comment type="catalytic activity">
    <reaction evidence="1">
        <text>a phosphate monoester + H2O = an alcohol + phosphate</text>
        <dbReference type="Rhea" id="RHEA:15017"/>
        <dbReference type="ChEBI" id="CHEBI:15377"/>
        <dbReference type="ChEBI" id="CHEBI:30879"/>
        <dbReference type="ChEBI" id="CHEBI:43474"/>
        <dbReference type="ChEBI" id="CHEBI:67140"/>
        <dbReference type="EC" id="3.1.3.2"/>
    </reaction>
</comment>
<accession>A0A8S1GP18</accession>
<dbReference type="AlphaFoldDB" id="A0A8S1GP18"/>
<gene>
    <name evidence="4" type="ORF">CAUJ_LOCUS1264</name>
</gene>
<feature type="signal peptide" evidence="3">
    <location>
        <begin position="1"/>
        <end position="18"/>
    </location>
</feature>
<feature type="chain" id="PRO_5035818166" evidence="3">
    <location>
        <begin position="19"/>
        <end position="391"/>
    </location>
</feature>
<organism evidence="4 5">
    <name type="scientific">Caenorhabditis auriculariae</name>
    <dbReference type="NCBI Taxonomy" id="2777116"/>
    <lineage>
        <taxon>Eukaryota</taxon>
        <taxon>Metazoa</taxon>
        <taxon>Ecdysozoa</taxon>
        <taxon>Nematoda</taxon>
        <taxon>Chromadorea</taxon>
        <taxon>Rhabditida</taxon>
        <taxon>Rhabditina</taxon>
        <taxon>Rhabditomorpha</taxon>
        <taxon>Rhabditoidea</taxon>
        <taxon>Rhabditidae</taxon>
        <taxon>Peloderinae</taxon>
        <taxon>Caenorhabditis</taxon>
    </lineage>
</organism>
<evidence type="ECO:0000313" key="4">
    <source>
        <dbReference type="EMBL" id="CAD6185345.1"/>
    </source>
</evidence>
<dbReference type="EMBL" id="CAJGYM010000002">
    <property type="protein sequence ID" value="CAD6185345.1"/>
    <property type="molecule type" value="Genomic_DNA"/>
</dbReference>
<dbReference type="PANTHER" id="PTHR11567:SF204">
    <property type="entry name" value="LYSOSOMAL ACID PHOSPHATASE"/>
    <property type="match status" value="1"/>
</dbReference>
<dbReference type="Gene3D" id="3.40.50.1240">
    <property type="entry name" value="Phosphoglycerate mutase-like"/>
    <property type="match status" value="1"/>
</dbReference>
<dbReference type="InterPro" id="IPR029033">
    <property type="entry name" value="His_PPase_superfam"/>
</dbReference>
<keyword evidence="5" id="KW-1185">Reference proteome</keyword>
<reference evidence="4" key="1">
    <citation type="submission" date="2020-10" db="EMBL/GenBank/DDBJ databases">
        <authorList>
            <person name="Kikuchi T."/>
        </authorList>
    </citation>
    <scope>NUCLEOTIDE SEQUENCE</scope>
    <source>
        <strain evidence="4">NKZ352</strain>
    </source>
</reference>
<dbReference type="PANTHER" id="PTHR11567">
    <property type="entry name" value="ACID PHOSPHATASE-RELATED"/>
    <property type="match status" value="1"/>
</dbReference>
<dbReference type="Proteomes" id="UP000835052">
    <property type="component" value="Unassembled WGS sequence"/>
</dbReference>
<comment type="similarity">
    <text evidence="2">Belongs to the histidine acid phosphatase family.</text>
</comment>
<dbReference type="PROSITE" id="PS00616">
    <property type="entry name" value="HIS_ACID_PHOSPHAT_1"/>
    <property type="match status" value="1"/>
</dbReference>
<dbReference type="Pfam" id="PF00328">
    <property type="entry name" value="His_Phos_2"/>
    <property type="match status" value="1"/>
</dbReference>
<evidence type="ECO:0000256" key="2">
    <source>
        <dbReference type="ARBA" id="ARBA00005375"/>
    </source>
</evidence>
<dbReference type="OrthoDB" id="258392at2759"/>
<dbReference type="CDD" id="cd07061">
    <property type="entry name" value="HP_HAP_like"/>
    <property type="match status" value="1"/>
</dbReference>
<evidence type="ECO:0000256" key="3">
    <source>
        <dbReference type="SAM" id="SignalP"/>
    </source>
</evidence>